<dbReference type="GO" id="GO:0044205">
    <property type="term" value="P:'de novo' UMP biosynthetic process"/>
    <property type="evidence" value="ECO:0007669"/>
    <property type="project" value="UniProtKB-UniRule"/>
</dbReference>
<comment type="similarity">
    <text evidence="2 7">Belongs to the OMP decarboxylase family. Type 2 subfamily.</text>
</comment>
<dbReference type="InterPro" id="IPR001754">
    <property type="entry name" value="OMPdeCOase_dom"/>
</dbReference>
<feature type="domain" description="Orotidine 5'-phosphate decarboxylase" evidence="8">
    <location>
        <begin position="27"/>
        <end position="283"/>
    </location>
</feature>
<dbReference type="Gene3D" id="3.20.20.70">
    <property type="entry name" value="Aldolase class I"/>
    <property type="match status" value="1"/>
</dbReference>
<comment type="caution">
    <text evidence="9">The sequence shown here is derived from an EMBL/GenBank/DDBJ whole genome shotgun (WGS) entry which is preliminary data.</text>
</comment>
<dbReference type="SUPFAM" id="SSF51366">
    <property type="entry name" value="Ribulose-phoshate binding barrel"/>
    <property type="match status" value="1"/>
</dbReference>
<keyword evidence="5 7" id="KW-0456">Lyase</keyword>
<dbReference type="SMART" id="SM00934">
    <property type="entry name" value="OMPdecase"/>
    <property type="match status" value="1"/>
</dbReference>
<protein>
    <recommendedName>
        <fullName evidence="7">Orotidine 5'-phosphate decarboxylase</fullName>
        <ecNumber evidence="7">4.1.1.23</ecNumber>
    </recommendedName>
    <alternativeName>
        <fullName evidence="7">OMP decarboxylase</fullName>
        <shortName evidence="7">OMPDCase</shortName>
        <shortName evidence="7">OMPdecase</shortName>
    </alternativeName>
</protein>
<dbReference type="InterPro" id="IPR011060">
    <property type="entry name" value="RibuloseP-bd_barrel"/>
</dbReference>
<dbReference type="EC" id="4.1.1.23" evidence="7"/>
<evidence type="ECO:0000256" key="4">
    <source>
        <dbReference type="ARBA" id="ARBA00022975"/>
    </source>
</evidence>
<dbReference type="EMBL" id="PVTY01000007">
    <property type="protein sequence ID" value="PRZ16124.1"/>
    <property type="molecule type" value="Genomic_DNA"/>
</dbReference>
<dbReference type="Proteomes" id="UP000238217">
    <property type="component" value="Unassembled WGS sequence"/>
</dbReference>
<feature type="active site" description="Proton donor" evidence="7">
    <location>
        <position position="106"/>
    </location>
</feature>
<dbReference type="CDD" id="cd04725">
    <property type="entry name" value="OMP_decarboxylase_like"/>
    <property type="match status" value="1"/>
</dbReference>
<gene>
    <name evidence="7" type="primary">pyrF</name>
    <name evidence="9" type="ORF">BCL67_10748</name>
</gene>
<dbReference type="PANTHER" id="PTHR43375">
    <property type="entry name" value="OROTIDINE 5'-PHOSPHATE DECARBOXYLASE"/>
    <property type="match status" value="1"/>
</dbReference>
<dbReference type="PANTHER" id="PTHR43375:SF1">
    <property type="entry name" value="OROTIDINE 5'-PHOSPHATE DECARBOXYLASE"/>
    <property type="match status" value="1"/>
</dbReference>
<dbReference type="Pfam" id="PF00215">
    <property type="entry name" value="OMPdecase"/>
    <property type="match status" value="1"/>
</dbReference>
<proteinExistence type="inferred from homology"/>
<dbReference type="AlphaFoldDB" id="A0A2T0YLG8"/>
<dbReference type="GO" id="GO:0006207">
    <property type="term" value="P:'de novo' pyrimidine nucleobase biosynthetic process"/>
    <property type="evidence" value="ECO:0007669"/>
    <property type="project" value="InterPro"/>
</dbReference>
<dbReference type="UniPathway" id="UPA00070">
    <property type="reaction ID" value="UER00120"/>
</dbReference>
<dbReference type="InterPro" id="IPR013785">
    <property type="entry name" value="Aldolase_TIM"/>
</dbReference>
<evidence type="ECO:0000256" key="2">
    <source>
        <dbReference type="ARBA" id="ARBA00008847"/>
    </source>
</evidence>
<sequence length="292" mass="29632">MSSSAPSQAAEISFGIRLGAAMSTHGRLCVGLDPHPQILSDWGLTQNAAGLRSFCARVLEACAGRVGVLKPQVAFFERFGVSGMQVLSEVQHQARAAGLLVIADAKRGDIGSTMAGYAEAWLNPHGDFGADALTVSPYLGFGSLQPAIDAAARHHGGLFVLALTSNPEGQQVQLARDPQGVTVAGQIAAAAAAASAALIQDDAGELGSIGLVVGATTAGLAADHGIDLAAGRLPLLAPGYGAQGADAQTLRDGFGASYREQVLVNSSRGILGQGPDLFSLTRAIELAKADLG</sequence>
<dbReference type="HAMAP" id="MF_01215">
    <property type="entry name" value="OMPdecase_type2"/>
    <property type="match status" value="1"/>
</dbReference>
<keyword evidence="3 7" id="KW-0210">Decarboxylase</keyword>
<keyword evidence="10" id="KW-1185">Reference proteome</keyword>
<dbReference type="OrthoDB" id="9808470at2"/>
<dbReference type="RefSeq" id="WP_106122746.1">
    <property type="nucleotide sequence ID" value="NZ_PVTY01000007.1"/>
</dbReference>
<evidence type="ECO:0000256" key="5">
    <source>
        <dbReference type="ARBA" id="ARBA00023239"/>
    </source>
</evidence>
<name>A0A2T0YLG8_9MICC</name>
<dbReference type="PROSITE" id="PS00156">
    <property type="entry name" value="OMPDECASE"/>
    <property type="match status" value="1"/>
</dbReference>
<evidence type="ECO:0000313" key="10">
    <source>
        <dbReference type="Proteomes" id="UP000238217"/>
    </source>
</evidence>
<evidence type="ECO:0000256" key="3">
    <source>
        <dbReference type="ARBA" id="ARBA00022793"/>
    </source>
</evidence>
<dbReference type="GO" id="GO:0004590">
    <property type="term" value="F:orotidine-5'-phosphate decarboxylase activity"/>
    <property type="evidence" value="ECO:0007669"/>
    <property type="project" value="UniProtKB-UniRule"/>
</dbReference>
<evidence type="ECO:0000256" key="6">
    <source>
        <dbReference type="ARBA" id="ARBA00049157"/>
    </source>
</evidence>
<comment type="pathway">
    <text evidence="1 7">Pyrimidine metabolism; UMP biosynthesis via de novo pathway; UMP from orotate: step 2/2.</text>
</comment>
<evidence type="ECO:0000256" key="1">
    <source>
        <dbReference type="ARBA" id="ARBA00004861"/>
    </source>
</evidence>
<accession>A0A2T0YLG8</accession>
<reference evidence="9 10" key="1">
    <citation type="submission" date="2018-03" db="EMBL/GenBank/DDBJ databases">
        <title>Comparative analysis of microorganisms from saline springs in Andes Mountain Range, Colombia.</title>
        <authorList>
            <person name="Rubin E."/>
        </authorList>
    </citation>
    <scope>NUCLEOTIDE SEQUENCE [LARGE SCALE GENOMIC DNA]</scope>
    <source>
        <strain evidence="9 10">CG 35</strain>
    </source>
</reference>
<dbReference type="InterPro" id="IPR018089">
    <property type="entry name" value="OMPdecase_AS"/>
</dbReference>
<dbReference type="InterPro" id="IPR011995">
    <property type="entry name" value="OMPdecase_type-2"/>
</dbReference>
<evidence type="ECO:0000256" key="7">
    <source>
        <dbReference type="HAMAP-Rule" id="MF_01215"/>
    </source>
</evidence>
<evidence type="ECO:0000259" key="8">
    <source>
        <dbReference type="SMART" id="SM00934"/>
    </source>
</evidence>
<evidence type="ECO:0000313" key="9">
    <source>
        <dbReference type="EMBL" id="PRZ16124.1"/>
    </source>
</evidence>
<comment type="catalytic activity">
    <reaction evidence="6 7">
        <text>orotidine 5'-phosphate + H(+) = UMP + CO2</text>
        <dbReference type="Rhea" id="RHEA:11596"/>
        <dbReference type="ChEBI" id="CHEBI:15378"/>
        <dbReference type="ChEBI" id="CHEBI:16526"/>
        <dbReference type="ChEBI" id="CHEBI:57538"/>
        <dbReference type="ChEBI" id="CHEBI:57865"/>
        <dbReference type="EC" id="4.1.1.23"/>
    </reaction>
</comment>
<dbReference type="NCBIfam" id="TIGR02127">
    <property type="entry name" value="pyrF_sub2"/>
    <property type="match status" value="1"/>
</dbReference>
<organism evidence="9 10">
    <name type="scientific">Nesterenkonia sandarakina</name>
    <dbReference type="NCBI Taxonomy" id="272918"/>
    <lineage>
        <taxon>Bacteria</taxon>
        <taxon>Bacillati</taxon>
        <taxon>Actinomycetota</taxon>
        <taxon>Actinomycetes</taxon>
        <taxon>Micrococcales</taxon>
        <taxon>Micrococcaceae</taxon>
        <taxon>Nesterenkonia</taxon>
    </lineage>
</organism>
<keyword evidence="4 7" id="KW-0665">Pyrimidine biosynthesis</keyword>